<gene>
    <name evidence="1" type="ORF">RSOLAG22IIIB_07875</name>
</gene>
<name>A0A0K6FQK9_9AGAM</name>
<dbReference type="EMBL" id="CYGV01000402">
    <property type="protein sequence ID" value="CUA68357.1"/>
    <property type="molecule type" value="Genomic_DNA"/>
</dbReference>
<evidence type="ECO:0000313" key="2">
    <source>
        <dbReference type="Proteomes" id="UP000044841"/>
    </source>
</evidence>
<proteinExistence type="predicted"/>
<reference evidence="1 2" key="1">
    <citation type="submission" date="2015-07" db="EMBL/GenBank/DDBJ databases">
        <authorList>
            <person name="Noorani M."/>
        </authorList>
    </citation>
    <scope>NUCLEOTIDE SEQUENCE [LARGE SCALE GENOMIC DNA]</scope>
    <source>
        <strain evidence="1">BBA 69670</strain>
    </source>
</reference>
<accession>A0A0K6FQK9</accession>
<dbReference type="Proteomes" id="UP000044841">
    <property type="component" value="Unassembled WGS sequence"/>
</dbReference>
<organism evidence="1 2">
    <name type="scientific">Rhizoctonia solani</name>
    <dbReference type="NCBI Taxonomy" id="456999"/>
    <lineage>
        <taxon>Eukaryota</taxon>
        <taxon>Fungi</taxon>
        <taxon>Dikarya</taxon>
        <taxon>Basidiomycota</taxon>
        <taxon>Agaricomycotina</taxon>
        <taxon>Agaricomycetes</taxon>
        <taxon>Cantharellales</taxon>
        <taxon>Ceratobasidiaceae</taxon>
        <taxon>Rhizoctonia</taxon>
    </lineage>
</organism>
<sequence length="107" mass="11938">MYLPNVYRLLLPAFMITSPQSADKQAGELVQDTPAQVPSAWGCPSMTVRCVKDGNWPKGIVGDIGKKDFCWQWPRCNQCDYEANIDECNLTFLECEGACDAFAPIPF</sequence>
<protein>
    <submittedName>
        <fullName evidence="1">Uncharacterized protein</fullName>
    </submittedName>
</protein>
<keyword evidence="2" id="KW-1185">Reference proteome</keyword>
<dbReference type="AlphaFoldDB" id="A0A0K6FQK9"/>
<evidence type="ECO:0000313" key="1">
    <source>
        <dbReference type="EMBL" id="CUA68357.1"/>
    </source>
</evidence>